<sequence>MLHVLRLVLGKENLLAETTLKTLDCDSRKCDSLSCNTYEKGFRSDCFGGLFLLPWIQSPFKLVFFGSGTPGP</sequence>
<reference evidence="1 2" key="1">
    <citation type="submission" date="2019-03" db="EMBL/GenBank/DDBJ databases">
        <authorList>
            <person name="Kox A.R. M."/>
        </authorList>
    </citation>
    <scope>NUCLEOTIDE SEQUENCE [LARGE SCALE GENOMIC DNA]</scope>
    <source>
        <strain evidence="1">MTUNDRAET4 annotated genome</strain>
        <plasmid evidence="2">3</plasmid>
    </source>
</reference>
<proteinExistence type="predicted"/>
<protein>
    <submittedName>
        <fullName evidence="1">Uncharacterized protein</fullName>
    </submittedName>
</protein>
<evidence type="ECO:0000313" key="1">
    <source>
        <dbReference type="EMBL" id="VFU17448.1"/>
    </source>
</evidence>
<name>A0A4V6IN97_METTU</name>
<accession>A0A4V6IN97</accession>
<dbReference type="AlphaFoldDB" id="A0A4V6IN97"/>
<dbReference type="Proteomes" id="UP000294360">
    <property type="component" value="Plasmid 3"/>
</dbReference>
<organism evidence="1 2">
    <name type="scientific">Methylocella tundrae</name>
    <dbReference type="NCBI Taxonomy" id="227605"/>
    <lineage>
        <taxon>Bacteria</taxon>
        <taxon>Pseudomonadati</taxon>
        <taxon>Pseudomonadota</taxon>
        <taxon>Alphaproteobacteria</taxon>
        <taxon>Hyphomicrobiales</taxon>
        <taxon>Beijerinckiaceae</taxon>
        <taxon>Methylocella</taxon>
    </lineage>
</organism>
<dbReference type="KEGG" id="mtun:MTUNDRAET4_0038.2"/>
<evidence type="ECO:0000313" key="2">
    <source>
        <dbReference type="Proteomes" id="UP000294360"/>
    </source>
</evidence>
<gene>
    <name evidence="1" type="ORF">MTUNDRAET4_0038</name>
</gene>
<dbReference type="EMBL" id="LR536452">
    <property type="protein sequence ID" value="VFU17448.1"/>
    <property type="molecule type" value="Genomic_DNA"/>
</dbReference>
<keyword evidence="1" id="KW-0614">Plasmid</keyword>
<geneLocation type="plasmid" evidence="1 2">
    <name>3</name>
</geneLocation>